<dbReference type="EMBL" id="JACIEP010000001">
    <property type="protein sequence ID" value="MBB4034116.1"/>
    <property type="molecule type" value="Genomic_DNA"/>
</dbReference>
<organism evidence="1 3">
    <name type="scientific">Dysgonomonas hofstadii</name>
    <dbReference type="NCBI Taxonomy" id="637886"/>
    <lineage>
        <taxon>Bacteria</taxon>
        <taxon>Pseudomonadati</taxon>
        <taxon>Bacteroidota</taxon>
        <taxon>Bacteroidia</taxon>
        <taxon>Bacteroidales</taxon>
        <taxon>Dysgonomonadaceae</taxon>
        <taxon>Dysgonomonas</taxon>
    </lineage>
</organism>
<gene>
    <name evidence="1" type="ORF">GGR21_000001</name>
    <name evidence="2" type="ORF">GGR21_004032</name>
</gene>
<protein>
    <submittedName>
        <fullName evidence="1">Uncharacterized protein</fullName>
    </submittedName>
</protein>
<name>A0A840CG07_9BACT</name>
<dbReference type="Proteomes" id="UP000555103">
    <property type="component" value="Unassembled WGS sequence"/>
</dbReference>
<reference evidence="1 3" key="1">
    <citation type="submission" date="2020-08" db="EMBL/GenBank/DDBJ databases">
        <title>Genomic Encyclopedia of Type Strains, Phase IV (KMG-IV): sequencing the most valuable type-strain genomes for metagenomic binning, comparative biology and taxonomic classification.</title>
        <authorList>
            <person name="Goeker M."/>
        </authorList>
    </citation>
    <scope>NUCLEOTIDE SEQUENCE [LARGE SCALE GENOMIC DNA]</scope>
    <source>
        <strain evidence="1 3">DSM 104969</strain>
    </source>
</reference>
<accession>A0A840CG07</accession>
<keyword evidence="3" id="KW-1185">Reference proteome</keyword>
<evidence type="ECO:0000313" key="2">
    <source>
        <dbReference type="EMBL" id="MBB4038103.1"/>
    </source>
</evidence>
<dbReference type="AlphaFoldDB" id="A0A840CG07"/>
<proteinExistence type="predicted"/>
<comment type="caution">
    <text evidence="1">The sequence shown here is derived from an EMBL/GenBank/DDBJ whole genome shotgun (WGS) entry which is preliminary data.</text>
</comment>
<evidence type="ECO:0000313" key="3">
    <source>
        <dbReference type="Proteomes" id="UP000555103"/>
    </source>
</evidence>
<sequence>FKERLQKKGFPEKVVNSARENGEYIDVTV</sequence>
<evidence type="ECO:0000313" key="1">
    <source>
        <dbReference type="EMBL" id="MBB4034116.1"/>
    </source>
</evidence>
<feature type="non-terminal residue" evidence="1">
    <location>
        <position position="1"/>
    </location>
</feature>
<dbReference type="EMBL" id="JACIEP010000023">
    <property type="protein sequence ID" value="MBB4038103.1"/>
    <property type="molecule type" value="Genomic_DNA"/>
</dbReference>